<comment type="caution">
    <text evidence="1">The sequence shown here is derived from an EMBL/GenBank/DDBJ whole genome shotgun (WGS) entry which is preliminary data.</text>
</comment>
<organism evidence="1 2">
    <name type="scientific">Ramlibacter cellulosilyticus</name>
    <dbReference type="NCBI Taxonomy" id="2764187"/>
    <lineage>
        <taxon>Bacteria</taxon>
        <taxon>Pseudomonadati</taxon>
        <taxon>Pseudomonadota</taxon>
        <taxon>Betaproteobacteria</taxon>
        <taxon>Burkholderiales</taxon>
        <taxon>Comamonadaceae</taxon>
        <taxon>Ramlibacter</taxon>
    </lineage>
</organism>
<dbReference type="Proteomes" id="UP000608513">
    <property type="component" value="Unassembled WGS sequence"/>
</dbReference>
<evidence type="ECO:0000313" key="2">
    <source>
        <dbReference type="Proteomes" id="UP000608513"/>
    </source>
</evidence>
<accession>A0A923MV30</accession>
<reference evidence="1" key="1">
    <citation type="submission" date="2020-08" db="EMBL/GenBank/DDBJ databases">
        <title>Ramlibacter sp. USB13 16S ribosomal RNA gene genome sequencing and assembly.</title>
        <authorList>
            <person name="Kang M."/>
        </authorList>
    </citation>
    <scope>NUCLEOTIDE SEQUENCE</scope>
    <source>
        <strain evidence="1">USB13</strain>
    </source>
</reference>
<protein>
    <submittedName>
        <fullName evidence="1">Uncharacterized protein</fullName>
    </submittedName>
</protein>
<sequence length="84" mass="9334">MLQPTPAATTRTISIASAYGEIVASEQVPASEFHAALRRFYNRAVHYANSVVVLDGVTQSRNSFLEFVRHFNDSAERAARLQHS</sequence>
<keyword evidence="2" id="KW-1185">Reference proteome</keyword>
<proteinExistence type="predicted"/>
<dbReference type="EMBL" id="JACORT010000009">
    <property type="protein sequence ID" value="MBC5785253.1"/>
    <property type="molecule type" value="Genomic_DNA"/>
</dbReference>
<evidence type="ECO:0000313" key="1">
    <source>
        <dbReference type="EMBL" id="MBC5785253.1"/>
    </source>
</evidence>
<name>A0A923MV30_9BURK</name>
<gene>
    <name evidence="1" type="ORF">H8N03_20065</name>
</gene>
<dbReference type="RefSeq" id="WP_187077993.1">
    <property type="nucleotide sequence ID" value="NZ_JACORT010000009.1"/>
</dbReference>
<dbReference type="AlphaFoldDB" id="A0A923MV30"/>